<feature type="region of interest" description="Disordered" evidence="1">
    <location>
        <begin position="392"/>
        <end position="411"/>
    </location>
</feature>
<feature type="region of interest" description="Disordered" evidence="1">
    <location>
        <begin position="157"/>
        <end position="183"/>
    </location>
</feature>
<dbReference type="PANTHER" id="PTHR31722:SF0">
    <property type="entry name" value="OS06G0675200 PROTEIN"/>
    <property type="match status" value="1"/>
</dbReference>
<dbReference type="STRING" id="4555.A0A368QYK9"/>
<reference evidence="2" key="2">
    <citation type="submission" date="2015-07" db="EMBL/GenBank/DDBJ databases">
        <authorList>
            <person name="Noorani M."/>
        </authorList>
    </citation>
    <scope>NUCLEOTIDE SEQUENCE</scope>
    <source>
        <strain evidence="2">Yugu1</strain>
    </source>
</reference>
<dbReference type="EMBL" id="CM003531">
    <property type="protein sequence ID" value="RCV22983.1"/>
    <property type="molecule type" value="Genomic_DNA"/>
</dbReference>
<evidence type="ECO:0000256" key="1">
    <source>
        <dbReference type="SAM" id="MobiDB-lite"/>
    </source>
</evidence>
<dbReference type="AlphaFoldDB" id="A0A368QYK9"/>
<proteinExistence type="predicted"/>
<gene>
    <name evidence="2" type="ORF">SETIT_4G263500v2</name>
</gene>
<name>A0A368QYK9_SETIT</name>
<reference evidence="2" key="1">
    <citation type="journal article" date="2012" name="Nat. Biotechnol.">
        <title>Reference genome sequence of the model plant Setaria.</title>
        <authorList>
            <person name="Bennetzen J.L."/>
            <person name="Schmutz J."/>
            <person name="Wang H."/>
            <person name="Percifield R."/>
            <person name="Hawkins J."/>
            <person name="Pontaroli A.C."/>
            <person name="Estep M."/>
            <person name="Feng L."/>
            <person name="Vaughn J.N."/>
            <person name="Grimwood J."/>
            <person name="Jenkins J."/>
            <person name="Barry K."/>
            <person name="Lindquist E."/>
            <person name="Hellsten U."/>
            <person name="Deshpande S."/>
            <person name="Wang X."/>
            <person name="Wu X."/>
            <person name="Mitros T."/>
            <person name="Triplett J."/>
            <person name="Yang X."/>
            <person name="Ye C.Y."/>
            <person name="Mauro-Herrera M."/>
            <person name="Wang L."/>
            <person name="Li P."/>
            <person name="Sharma M."/>
            <person name="Sharma R."/>
            <person name="Ronald P.C."/>
            <person name="Panaud O."/>
            <person name="Kellogg E.A."/>
            <person name="Brutnell T.P."/>
            <person name="Doust A.N."/>
            <person name="Tuskan G.A."/>
            <person name="Rokhsar D."/>
            <person name="Devos K.M."/>
        </authorList>
    </citation>
    <scope>NUCLEOTIDE SEQUENCE [LARGE SCALE GENOMIC DNA]</scope>
    <source>
        <strain evidence="2">Yugu1</strain>
    </source>
</reference>
<accession>A0A368QYK9</accession>
<sequence>MASAVASNLAPAAVPYGWLSPRVSFSRDAGDMDAVAVSSPVAVAAMAVATPEPAISKDFIDFEFSLGGSATMLPADELFADGKLLPLRKAAAPLPGPEAPPPAQAEAAMPAPAEPIKPLRAAAVTAAADGTDPYVFSPKAPSCSSRWRELLGLKRAAAAQSPSAKPSPSPAAAAARTPAARATNSAAARSLKLLLQRNTGRGSGASASDLASAPLLRDSSDSEASLSLASSRFSLSSSSSSSGHDHDDVPRLSLDSAAAADPNPPRLRLVRSSNHRHSTSGSTRAGRSPARRRPSPPPPPRCLSVDSPRMNSSGKIVFQGLERSSSSPCSFHAASKSRSRAVDRSYSSGVRVAPVVLNVPVCSRPVFGFFKDKKDSAAAKDAATAAAAAAARSRSSLGRKAQGWSGELPRSSGRMAMVSHTASSFFTHGNGKGVTAIGAAGQVLLAARCRHGVPCHRRVPSSSPRRGDPGACPTALAARLGVGGQQGQHMPTPPARAASAVHCHGHAAFRSPAAYVRSSPAVRFDACVSAPRRDGRLSSDGCQCATTAPAP</sequence>
<dbReference type="PANTHER" id="PTHR31722">
    <property type="entry name" value="OS06G0675200 PROTEIN"/>
    <property type="match status" value="1"/>
</dbReference>
<evidence type="ECO:0000313" key="2">
    <source>
        <dbReference type="EMBL" id="RCV22983.1"/>
    </source>
</evidence>
<feature type="compositionally biased region" description="Low complexity" evidence="1">
    <location>
        <begin position="392"/>
        <end position="401"/>
    </location>
</feature>
<dbReference type="OrthoDB" id="689767at2759"/>
<protein>
    <submittedName>
        <fullName evidence="2">Uncharacterized protein</fullName>
    </submittedName>
</protein>
<organism evidence="2">
    <name type="scientific">Setaria italica</name>
    <name type="common">Foxtail millet</name>
    <name type="synonym">Panicum italicum</name>
    <dbReference type="NCBI Taxonomy" id="4555"/>
    <lineage>
        <taxon>Eukaryota</taxon>
        <taxon>Viridiplantae</taxon>
        <taxon>Streptophyta</taxon>
        <taxon>Embryophyta</taxon>
        <taxon>Tracheophyta</taxon>
        <taxon>Spermatophyta</taxon>
        <taxon>Magnoliopsida</taxon>
        <taxon>Liliopsida</taxon>
        <taxon>Poales</taxon>
        <taxon>Poaceae</taxon>
        <taxon>PACMAD clade</taxon>
        <taxon>Panicoideae</taxon>
        <taxon>Panicodae</taxon>
        <taxon>Paniceae</taxon>
        <taxon>Cenchrinae</taxon>
        <taxon>Setaria</taxon>
    </lineage>
</organism>
<feature type="region of interest" description="Disordered" evidence="1">
    <location>
        <begin position="255"/>
        <end position="310"/>
    </location>
</feature>